<dbReference type="InterPro" id="IPR007461">
    <property type="entry name" value="Ysc84_actin-binding"/>
</dbReference>
<evidence type="ECO:0000313" key="4">
    <source>
        <dbReference type="Proteomes" id="UP001220324"/>
    </source>
</evidence>
<accession>A0AAD6CWJ8</accession>
<feature type="region of interest" description="Disordered" evidence="1">
    <location>
        <begin position="226"/>
        <end position="245"/>
    </location>
</feature>
<feature type="region of interest" description="Disordered" evidence="1">
    <location>
        <begin position="330"/>
        <end position="435"/>
    </location>
</feature>
<feature type="compositionally biased region" description="Low complexity" evidence="1">
    <location>
        <begin position="367"/>
        <end position="389"/>
    </location>
</feature>
<evidence type="ECO:0000259" key="2">
    <source>
        <dbReference type="Pfam" id="PF04366"/>
    </source>
</evidence>
<gene>
    <name evidence="3" type="ORF">N7494_006555</name>
</gene>
<organism evidence="3 4">
    <name type="scientific">Penicillium frequentans</name>
    <dbReference type="NCBI Taxonomy" id="3151616"/>
    <lineage>
        <taxon>Eukaryota</taxon>
        <taxon>Fungi</taxon>
        <taxon>Dikarya</taxon>
        <taxon>Ascomycota</taxon>
        <taxon>Pezizomycotina</taxon>
        <taxon>Eurotiomycetes</taxon>
        <taxon>Eurotiomycetidae</taxon>
        <taxon>Eurotiales</taxon>
        <taxon>Aspergillaceae</taxon>
        <taxon>Penicillium</taxon>
    </lineage>
</organism>
<dbReference type="AlphaFoldDB" id="A0AAD6CWJ8"/>
<dbReference type="InterPro" id="IPR051702">
    <property type="entry name" value="SH3_domain_YSC84-like"/>
</dbReference>
<name>A0AAD6CWJ8_9EURO</name>
<comment type="caution">
    <text evidence="3">The sequence shown here is derived from an EMBL/GenBank/DDBJ whole genome shotgun (WGS) entry which is preliminary data.</text>
</comment>
<dbReference type="Pfam" id="PF04366">
    <property type="entry name" value="Ysc84"/>
    <property type="match status" value="1"/>
</dbReference>
<evidence type="ECO:0000256" key="1">
    <source>
        <dbReference type="SAM" id="MobiDB-lite"/>
    </source>
</evidence>
<dbReference type="GO" id="GO:0051666">
    <property type="term" value="P:actin cortical patch localization"/>
    <property type="evidence" value="ECO:0007669"/>
    <property type="project" value="TreeGrafter"/>
</dbReference>
<dbReference type="Proteomes" id="UP001220324">
    <property type="component" value="Unassembled WGS sequence"/>
</dbReference>
<evidence type="ECO:0000313" key="3">
    <source>
        <dbReference type="EMBL" id="KAJ5541479.1"/>
    </source>
</evidence>
<reference evidence="3 4" key="1">
    <citation type="journal article" date="2023" name="IMA Fungus">
        <title>Comparative genomic study of the Penicillium genus elucidates a diverse pangenome and 15 lateral gene transfer events.</title>
        <authorList>
            <person name="Petersen C."/>
            <person name="Sorensen T."/>
            <person name="Nielsen M.R."/>
            <person name="Sondergaard T.E."/>
            <person name="Sorensen J.L."/>
            <person name="Fitzpatrick D.A."/>
            <person name="Frisvad J.C."/>
            <person name="Nielsen K.L."/>
        </authorList>
    </citation>
    <scope>NUCLEOTIDE SEQUENCE [LARGE SCALE GENOMIC DNA]</scope>
    <source>
        <strain evidence="3 4">IBT 35679</strain>
    </source>
</reference>
<keyword evidence="4" id="KW-1185">Reference proteome</keyword>
<feature type="region of interest" description="Disordered" evidence="1">
    <location>
        <begin position="277"/>
        <end position="313"/>
    </location>
</feature>
<dbReference type="PANTHER" id="PTHR15629:SF2">
    <property type="entry name" value="SH3 DOMAIN-CONTAINING YSC84-LIKE PROTEIN 1"/>
    <property type="match status" value="1"/>
</dbReference>
<sequence>MSTSAESPGLRNPFHNPIPSSLSSECAKAAAIIDSFINPKVVGDGGIPRKILLRAKALVICTVFRIGFMGSVRFGSGVIVVRLPDESWSAPSAIGLGGLGFGGLIGAELTDFVFVLYNDEAVTKFMQSGFLHLGLNVSAAFGVGRSAESGGIAGAKGVSGFYSFSKTRGLYGGVSGELGVITERSRANKKIYERKLKSVHLAGGEIPSPREAESLIHILNSMVPRPSKKPVGNPAVDPSANPSADPVANPVANPVVNPIVNPDSSGLQSLGREVPPELEMGDLSNLGPGLSEIGSSEAHWSGLSAPGTTHRPRELNTVPRELLGNPIQPVESAEPAQPAEPTEPSKVFELESRHGSTLPPSEDLSHHASVNSSTGSSSQHTSLQSSVASPLETRETHDSSVLVSPGIIPENPSKEAQAEQVTENHATENDATVQA</sequence>
<proteinExistence type="predicted"/>
<dbReference type="PANTHER" id="PTHR15629">
    <property type="entry name" value="SH3YL1 PROTEIN"/>
    <property type="match status" value="1"/>
</dbReference>
<dbReference type="GO" id="GO:0035091">
    <property type="term" value="F:phosphatidylinositol binding"/>
    <property type="evidence" value="ECO:0007669"/>
    <property type="project" value="TreeGrafter"/>
</dbReference>
<protein>
    <recommendedName>
        <fullName evidence="2">Ysc84 actin-binding domain-containing protein</fullName>
    </recommendedName>
</protein>
<feature type="domain" description="Ysc84 actin-binding" evidence="2">
    <location>
        <begin position="98"/>
        <end position="221"/>
    </location>
</feature>
<dbReference type="EMBL" id="JAQIZZ010000005">
    <property type="protein sequence ID" value="KAJ5541479.1"/>
    <property type="molecule type" value="Genomic_DNA"/>
</dbReference>
<dbReference type="GO" id="GO:0030479">
    <property type="term" value="C:actin cortical patch"/>
    <property type="evidence" value="ECO:0007669"/>
    <property type="project" value="TreeGrafter"/>
</dbReference>
<feature type="compositionally biased region" description="Low complexity" evidence="1">
    <location>
        <begin position="330"/>
        <end position="344"/>
    </location>
</feature>
<dbReference type="GO" id="GO:0051017">
    <property type="term" value="P:actin filament bundle assembly"/>
    <property type="evidence" value="ECO:0007669"/>
    <property type="project" value="TreeGrafter"/>
</dbReference>
<dbReference type="GO" id="GO:0051015">
    <property type="term" value="F:actin filament binding"/>
    <property type="evidence" value="ECO:0007669"/>
    <property type="project" value="TreeGrafter"/>
</dbReference>
<feature type="compositionally biased region" description="Polar residues" evidence="1">
    <location>
        <begin position="419"/>
        <end position="435"/>
    </location>
</feature>